<proteinExistence type="inferred from homology"/>
<sequence length="104" mass="11811">ISGQEKYTSMTRAYYRDATACIIMFDLTSQPTFSKVVFWKEDLDSKCKLPDGKLIPCILVGNKSDLSARPVPKQTIDKLCRDHSFLGWTEMSVKEEVNVSETVE</sequence>
<evidence type="ECO:0000313" key="5">
    <source>
        <dbReference type="Proteomes" id="UP000001593"/>
    </source>
</evidence>
<dbReference type="GO" id="GO:0005802">
    <property type="term" value="C:trans-Golgi network"/>
    <property type="evidence" value="ECO:0000318"/>
    <property type="project" value="GO_Central"/>
</dbReference>
<dbReference type="InterPro" id="IPR027417">
    <property type="entry name" value="P-loop_NTPase"/>
</dbReference>
<accession>A7RK08</accession>
<dbReference type="Proteomes" id="UP000001593">
    <property type="component" value="Unassembled WGS sequence"/>
</dbReference>
<dbReference type="InterPro" id="IPR001806">
    <property type="entry name" value="Small_GTPase"/>
</dbReference>
<name>A7RK08_NEMVE</name>
<evidence type="ECO:0000256" key="1">
    <source>
        <dbReference type="ARBA" id="ARBA00006270"/>
    </source>
</evidence>
<dbReference type="EMBL" id="DS469515">
    <property type="protein sequence ID" value="EDO48076.1"/>
    <property type="molecule type" value="Genomic_DNA"/>
</dbReference>
<evidence type="ECO:0000256" key="3">
    <source>
        <dbReference type="ARBA" id="ARBA00023134"/>
    </source>
</evidence>
<keyword evidence="3" id="KW-0342">GTP-binding</keyword>
<keyword evidence="2" id="KW-0547">Nucleotide-binding</keyword>
<dbReference type="SUPFAM" id="SSF52540">
    <property type="entry name" value="P-loop containing nucleoside triphosphate hydrolases"/>
    <property type="match status" value="1"/>
</dbReference>
<dbReference type="PANTHER" id="PTHR47981:SF42">
    <property type="entry name" value="RAS-RELATED PROTEIN RAB-7L1-LIKE ISOFORM X1"/>
    <property type="match status" value="1"/>
</dbReference>
<dbReference type="PANTHER" id="PTHR47981">
    <property type="entry name" value="RAB FAMILY"/>
    <property type="match status" value="1"/>
</dbReference>
<protein>
    <submittedName>
        <fullName evidence="4">Uncharacterized protein</fullName>
    </submittedName>
</protein>
<dbReference type="GO" id="GO:0006886">
    <property type="term" value="P:intracellular protein transport"/>
    <property type="evidence" value="ECO:0000318"/>
    <property type="project" value="GO_Central"/>
</dbReference>
<dbReference type="HOGENOM" id="CLU_041217_10_6_1"/>
<reference evidence="4 5" key="1">
    <citation type="journal article" date="2007" name="Science">
        <title>Sea anemone genome reveals ancestral eumetazoan gene repertoire and genomic organization.</title>
        <authorList>
            <person name="Putnam N.H."/>
            <person name="Srivastava M."/>
            <person name="Hellsten U."/>
            <person name="Dirks B."/>
            <person name="Chapman J."/>
            <person name="Salamov A."/>
            <person name="Terry A."/>
            <person name="Shapiro H."/>
            <person name="Lindquist E."/>
            <person name="Kapitonov V.V."/>
            <person name="Jurka J."/>
            <person name="Genikhovich G."/>
            <person name="Grigoriev I.V."/>
            <person name="Lucas S.M."/>
            <person name="Steele R.E."/>
            <person name="Finnerty J.R."/>
            <person name="Technau U."/>
            <person name="Martindale M.Q."/>
            <person name="Rokhsar D.S."/>
        </authorList>
    </citation>
    <scope>NUCLEOTIDE SEQUENCE [LARGE SCALE GENOMIC DNA]</scope>
    <source>
        <strain evidence="5">CH2 X CH6</strain>
    </source>
</reference>
<dbReference type="Pfam" id="PF00071">
    <property type="entry name" value="Ras"/>
    <property type="match status" value="1"/>
</dbReference>
<dbReference type="FunFam" id="3.40.50.300:FF:006173">
    <property type="entry name" value="Predicted protein"/>
    <property type="match status" value="1"/>
</dbReference>
<dbReference type="GO" id="GO:0012505">
    <property type="term" value="C:endomembrane system"/>
    <property type="evidence" value="ECO:0000318"/>
    <property type="project" value="GO_Central"/>
</dbReference>
<dbReference type="GO" id="GO:0042470">
    <property type="term" value="C:melanosome"/>
    <property type="evidence" value="ECO:0000318"/>
    <property type="project" value="GO_Central"/>
</dbReference>
<dbReference type="PROSITE" id="PS51421">
    <property type="entry name" value="RAS"/>
    <property type="match status" value="1"/>
</dbReference>
<dbReference type="SMART" id="SM00175">
    <property type="entry name" value="RAB"/>
    <property type="match status" value="1"/>
</dbReference>
<dbReference type="GO" id="GO:0003924">
    <property type="term" value="F:GTPase activity"/>
    <property type="evidence" value="ECO:0000318"/>
    <property type="project" value="GO_Central"/>
</dbReference>
<dbReference type="GO" id="GO:0005525">
    <property type="term" value="F:GTP binding"/>
    <property type="evidence" value="ECO:0007669"/>
    <property type="project" value="UniProtKB-KW"/>
</dbReference>
<comment type="similarity">
    <text evidence="1">Belongs to the small GTPase superfamily. Rab family.</text>
</comment>
<feature type="non-terminal residue" evidence="4">
    <location>
        <position position="1"/>
    </location>
</feature>
<dbReference type="GO" id="GO:0032438">
    <property type="term" value="P:melanosome organization"/>
    <property type="evidence" value="ECO:0000318"/>
    <property type="project" value="GO_Central"/>
</dbReference>
<evidence type="ECO:0000256" key="2">
    <source>
        <dbReference type="ARBA" id="ARBA00022741"/>
    </source>
</evidence>
<dbReference type="OMA" id="LLANKCH"/>
<gene>
    <name evidence="4" type="ORF">NEMVEDRAFT_v1g84100</name>
</gene>
<dbReference type="Gene3D" id="3.40.50.300">
    <property type="entry name" value="P-loop containing nucleotide triphosphate hydrolases"/>
    <property type="match status" value="1"/>
</dbReference>
<dbReference type="AlphaFoldDB" id="A7RK08"/>
<keyword evidence="5" id="KW-1185">Reference proteome</keyword>
<dbReference type="PhylomeDB" id="A7RK08"/>
<dbReference type="eggNOG" id="KOG4423">
    <property type="taxonomic scope" value="Eukaryota"/>
</dbReference>
<dbReference type="InParanoid" id="A7RK08"/>
<dbReference type="KEGG" id="nve:5520404"/>
<dbReference type="PROSITE" id="PS51419">
    <property type="entry name" value="RAB"/>
    <property type="match status" value="1"/>
</dbReference>
<organism evidence="4 5">
    <name type="scientific">Nematostella vectensis</name>
    <name type="common">Starlet sea anemone</name>
    <dbReference type="NCBI Taxonomy" id="45351"/>
    <lineage>
        <taxon>Eukaryota</taxon>
        <taxon>Metazoa</taxon>
        <taxon>Cnidaria</taxon>
        <taxon>Anthozoa</taxon>
        <taxon>Hexacorallia</taxon>
        <taxon>Actiniaria</taxon>
        <taxon>Edwardsiidae</taxon>
        <taxon>Nematostella</taxon>
    </lineage>
</organism>
<evidence type="ECO:0000313" key="4">
    <source>
        <dbReference type="EMBL" id="EDO48076.1"/>
    </source>
</evidence>
<dbReference type="STRING" id="45351.A7RK08"/>